<dbReference type="AlphaFoldDB" id="A0A0Q0YBA9"/>
<keyword evidence="2" id="KW-1185">Reference proteome</keyword>
<reference evidence="1 2" key="1">
    <citation type="submission" date="2015-10" db="EMBL/GenBank/DDBJ databases">
        <title>Corynebacteirum lowii and Corynebacterium oculi species nova, derived from human clinical disease and and emended description of Corynebacterium mastiditis.</title>
        <authorList>
            <person name="Bernard K."/>
            <person name="Pacheco A.L."/>
            <person name="Mcdougall C."/>
            <person name="Burtx T."/>
            <person name="Weibe D."/>
            <person name="Tyler S."/>
            <person name="Olson A.B."/>
            <person name="Cnockaert M."/>
            <person name="Eguchi H."/>
            <person name="Kuwahara T."/>
            <person name="Nakayama-Imaohji H."/>
            <person name="Boudewijins M."/>
            <person name="Van Hoecke F."/>
            <person name="Bernier A.-M."/>
            <person name="Vandamme P."/>
        </authorList>
    </citation>
    <scope>NUCLEOTIDE SEQUENCE [LARGE SCALE GENOMIC DNA]</scope>
    <source>
        <strain evidence="1 2">NML 130210</strain>
    </source>
</reference>
<evidence type="ECO:0008006" key="3">
    <source>
        <dbReference type="Google" id="ProtNLM"/>
    </source>
</evidence>
<accession>A0A0Q0YBA9</accession>
<proteinExistence type="predicted"/>
<dbReference type="EMBL" id="LKST01000004">
    <property type="protein sequence ID" value="KQB83198.1"/>
    <property type="molecule type" value="Genomic_DNA"/>
</dbReference>
<comment type="caution">
    <text evidence="1">The sequence shown here is derived from an EMBL/GenBank/DDBJ whole genome shotgun (WGS) entry which is preliminary data.</text>
</comment>
<dbReference type="PATRIC" id="fig|1544416.3.peg.2166"/>
<evidence type="ECO:0000313" key="1">
    <source>
        <dbReference type="EMBL" id="KQB83198.1"/>
    </source>
</evidence>
<dbReference type="RefSeq" id="WP_055123231.1">
    <property type="nucleotide sequence ID" value="NZ_LKST01000004.1"/>
</dbReference>
<organism evidence="1 2">
    <name type="scientific">Corynebacterium oculi</name>
    <dbReference type="NCBI Taxonomy" id="1544416"/>
    <lineage>
        <taxon>Bacteria</taxon>
        <taxon>Bacillati</taxon>
        <taxon>Actinomycetota</taxon>
        <taxon>Actinomycetes</taxon>
        <taxon>Mycobacteriales</taxon>
        <taxon>Corynebacteriaceae</taxon>
        <taxon>Corynebacterium</taxon>
    </lineage>
</organism>
<dbReference type="OrthoDB" id="4773719at2"/>
<evidence type="ECO:0000313" key="2">
    <source>
        <dbReference type="Proteomes" id="UP000050517"/>
    </source>
</evidence>
<sequence>MHTTSPLPQPTLLGDPFHQRYQLRPLPRGLREEATGMSWNLFRATYSPEAELHITGLSEERLTYREFRYALDVTHRSKTQPPRRSRHSLIASGVASACSAFLSEQGRPVEILRFHQHSLFEATATFILGHHGSRTAWAMGLGATAQQSLAQALGCAAARLHE</sequence>
<dbReference type="Proteomes" id="UP000050517">
    <property type="component" value="Unassembled WGS sequence"/>
</dbReference>
<dbReference type="STRING" id="1544416.Cocul_02171"/>
<protein>
    <recommendedName>
        <fullName evidence="3">Acetyl-CoA acetyltransferase</fullName>
    </recommendedName>
</protein>
<name>A0A0Q0YBA9_9CORY</name>
<gene>
    <name evidence="1" type="ORF">Cocul_02171</name>
</gene>